<comment type="caution">
    <text evidence="8">The sequence shown here is derived from an EMBL/GenBank/DDBJ whole genome shotgun (WGS) entry which is preliminary data.</text>
</comment>
<dbReference type="PROSITE" id="PS50244">
    <property type="entry name" value="S5A_REDUCTASE"/>
    <property type="match status" value="1"/>
</dbReference>
<proteinExistence type="inferred from homology"/>
<dbReference type="InterPro" id="IPR044730">
    <property type="entry name" value="RNase_H-like_dom_plant"/>
</dbReference>
<keyword evidence="5 6" id="KW-0472">Membrane</keyword>
<reference evidence="9" key="1">
    <citation type="submission" date="2024-07" db="EMBL/GenBank/DDBJ databases">
        <title>Two chromosome-level genome assemblies of Korean endemic species Abeliophyllum distichum and Forsythia ovata (Oleaceae).</title>
        <authorList>
            <person name="Jang H."/>
        </authorList>
    </citation>
    <scope>NUCLEOTIDE SEQUENCE [LARGE SCALE GENOMIC DNA]</scope>
</reference>
<dbReference type="GO" id="GO:0016020">
    <property type="term" value="C:membrane"/>
    <property type="evidence" value="ECO:0007669"/>
    <property type="project" value="UniProtKB-SubCell"/>
</dbReference>
<evidence type="ECO:0000256" key="4">
    <source>
        <dbReference type="ARBA" id="ARBA00022989"/>
    </source>
</evidence>
<accession>A0ABD1UMD1</accession>
<comment type="subcellular location">
    <subcellularLocation>
        <location evidence="1">Membrane</location>
        <topology evidence="1">Multi-pass membrane protein</topology>
    </subcellularLocation>
</comment>
<feature type="transmembrane region" description="Helical" evidence="6">
    <location>
        <begin position="15"/>
        <end position="36"/>
    </location>
</feature>
<name>A0ABD1UMD1_9LAMI</name>
<dbReference type="InterPro" id="IPR039357">
    <property type="entry name" value="SRD5A/TECR"/>
</dbReference>
<evidence type="ECO:0000256" key="3">
    <source>
        <dbReference type="ARBA" id="ARBA00022692"/>
    </source>
</evidence>
<dbReference type="Pfam" id="PF02544">
    <property type="entry name" value="Steroid_dh"/>
    <property type="match status" value="1"/>
</dbReference>
<evidence type="ECO:0000256" key="5">
    <source>
        <dbReference type="ARBA" id="ARBA00023136"/>
    </source>
</evidence>
<dbReference type="EMBL" id="JBFOLK010000003">
    <property type="protein sequence ID" value="KAL2526072.1"/>
    <property type="molecule type" value="Genomic_DNA"/>
</dbReference>
<keyword evidence="4 6" id="KW-1133">Transmembrane helix</keyword>
<feature type="transmembrane region" description="Helical" evidence="6">
    <location>
        <begin position="196"/>
        <end position="218"/>
    </location>
</feature>
<keyword evidence="9" id="KW-1185">Reference proteome</keyword>
<feature type="transmembrane region" description="Helical" evidence="6">
    <location>
        <begin position="154"/>
        <end position="176"/>
    </location>
</feature>
<dbReference type="PANTHER" id="PTHR10556">
    <property type="entry name" value="3-OXO-5-ALPHA-STEROID 4-DEHYDROGENASE"/>
    <property type="match status" value="1"/>
</dbReference>
<feature type="transmembrane region" description="Helical" evidence="6">
    <location>
        <begin position="68"/>
        <end position="85"/>
    </location>
</feature>
<feature type="transmembrane region" description="Helical" evidence="6">
    <location>
        <begin position="116"/>
        <end position="142"/>
    </location>
</feature>
<evidence type="ECO:0000256" key="1">
    <source>
        <dbReference type="ARBA" id="ARBA00004141"/>
    </source>
</evidence>
<gene>
    <name evidence="8" type="ORF">Adt_11126</name>
</gene>
<dbReference type="CDD" id="cd06222">
    <property type="entry name" value="RNase_H_like"/>
    <property type="match status" value="1"/>
</dbReference>
<organism evidence="8 9">
    <name type="scientific">Abeliophyllum distichum</name>
    <dbReference type="NCBI Taxonomy" id="126358"/>
    <lineage>
        <taxon>Eukaryota</taxon>
        <taxon>Viridiplantae</taxon>
        <taxon>Streptophyta</taxon>
        <taxon>Embryophyta</taxon>
        <taxon>Tracheophyta</taxon>
        <taxon>Spermatophyta</taxon>
        <taxon>Magnoliopsida</taxon>
        <taxon>eudicotyledons</taxon>
        <taxon>Gunneridae</taxon>
        <taxon>Pentapetalae</taxon>
        <taxon>asterids</taxon>
        <taxon>lamiids</taxon>
        <taxon>Lamiales</taxon>
        <taxon>Oleaceae</taxon>
        <taxon>Forsythieae</taxon>
        <taxon>Abeliophyllum</taxon>
    </lineage>
</organism>
<dbReference type="AlphaFoldDB" id="A0ABD1UMD1"/>
<comment type="similarity">
    <text evidence="2">Belongs to the steroid 5-alpha reductase family.</text>
</comment>
<keyword evidence="3 6" id="KW-0812">Transmembrane</keyword>
<evidence type="ECO:0000256" key="2">
    <source>
        <dbReference type="ARBA" id="ARBA00007742"/>
    </source>
</evidence>
<dbReference type="Proteomes" id="UP001604336">
    <property type="component" value="Unassembled WGS sequence"/>
</dbReference>
<evidence type="ECO:0000259" key="7">
    <source>
        <dbReference type="Pfam" id="PF02544"/>
    </source>
</evidence>
<feature type="domain" description="3-oxo-5-alpha-steroid 4-dehydrogenase C-terminal" evidence="7">
    <location>
        <begin position="150"/>
        <end position="226"/>
    </location>
</feature>
<protein>
    <submittedName>
        <fullName evidence="8">3-oxo-5-alpha-steroid 4-dehydrogenase family protein</fullName>
    </submittedName>
</protein>
<dbReference type="InterPro" id="IPR001104">
    <property type="entry name" value="3-oxo-5_a-steroid_4-DH_C"/>
</dbReference>
<evidence type="ECO:0000313" key="8">
    <source>
        <dbReference type="EMBL" id="KAL2526072.1"/>
    </source>
</evidence>
<dbReference type="PANTHER" id="PTHR10556:SF54">
    <property type="entry name" value="VERY-LONG-CHAIN ENOYL-COA REDUCTASE-LIKE"/>
    <property type="match status" value="1"/>
</dbReference>
<evidence type="ECO:0000256" key="6">
    <source>
        <dbReference type="SAM" id="Phobius"/>
    </source>
</evidence>
<evidence type="ECO:0000313" key="9">
    <source>
        <dbReference type="Proteomes" id="UP001604336"/>
    </source>
</evidence>
<sequence length="311" mass="35105">MIAEMFQACVYLEPSSIYITAMSVMILLITACLAVLESMGKHLQYSKFWNMGSNKSHQILLSSRTGMLFLYTPAFLAGLASFWIFPDGGTRFMMLKFAVTFHFFKRDLEVLFLHKFSGFMVLDSVIIISVSYFTAAASMIYLQHLTLGFREPLVDLKYLGLLLFVVGICGNFYHHYLLSKLREKNEKGYKIPRGGLFTMVICPHYLFEIIVFLGISLISQTPFSYSTALVGSYKINTDGCVKDGFVSGGGIIRDSSSQYVRVFFSSYDECPILETGLRAILDDIILAQRILLSDLWIESDSTLDIHCITRG</sequence>